<organism evidence="1 2">
    <name type="scientific">Acaryochloris marina (strain MBIC 11017)</name>
    <dbReference type="NCBI Taxonomy" id="329726"/>
    <lineage>
        <taxon>Bacteria</taxon>
        <taxon>Bacillati</taxon>
        <taxon>Cyanobacteriota</taxon>
        <taxon>Cyanophyceae</taxon>
        <taxon>Acaryochloridales</taxon>
        <taxon>Acaryochloridaceae</taxon>
        <taxon>Acaryochloris</taxon>
    </lineage>
</organism>
<dbReference type="eggNOG" id="COG2226">
    <property type="taxonomic scope" value="Bacteria"/>
</dbReference>
<dbReference type="Proteomes" id="UP000000268">
    <property type="component" value="Chromosome"/>
</dbReference>
<protein>
    <submittedName>
        <fullName evidence="1">SAM-dependent methyltransferase</fullName>
    </submittedName>
</protein>
<reference evidence="1 2" key="1">
    <citation type="journal article" date="2008" name="Proc. Natl. Acad. Sci. U.S.A.">
        <title>Niche adaptation and genome expansion in the chlorophyll d-producing cyanobacterium Acaryochloris marina.</title>
        <authorList>
            <person name="Swingley W.D."/>
            <person name="Chen M."/>
            <person name="Cheung P.C."/>
            <person name="Conrad A.L."/>
            <person name="Dejesa L.C."/>
            <person name="Hao J."/>
            <person name="Honchak B.M."/>
            <person name="Karbach L.E."/>
            <person name="Kurdoglu A."/>
            <person name="Lahiri S."/>
            <person name="Mastrian S.D."/>
            <person name="Miyashita H."/>
            <person name="Page L."/>
            <person name="Ramakrishna P."/>
            <person name="Satoh S."/>
            <person name="Sattley W.M."/>
            <person name="Shimada Y."/>
            <person name="Taylor H.L."/>
            <person name="Tomo T."/>
            <person name="Tsuchiya T."/>
            <person name="Wang Z.T."/>
            <person name="Raymond J."/>
            <person name="Mimuro M."/>
            <person name="Blankenship R.E."/>
            <person name="Touchman J.W."/>
        </authorList>
    </citation>
    <scope>NUCLEOTIDE SEQUENCE [LARGE SCALE GENOMIC DNA]</scope>
    <source>
        <strain evidence="2">MBIC 11017</strain>
    </source>
</reference>
<dbReference type="HOGENOM" id="CLU_077876_1_0_3"/>
<evidence type="ECO:0000313" key="2">
    <source>
        <dbReference type="Proteomes" id="UP000000268"/>
    </source>
</evidence>
<proteinExistence type="predicted"/>
<keyword evidence="1" id="KW-0489">Methyltransferase</keyword>
<evidence type="ECO:0000313" key="1">
    <source>
        <dbReference type="EMBL" id="ABW29354.1"/>
    </source>
</evidence>
<dbReference type="STRING" id="329726.AM1_4375"/>
<dbReference type="KEGG" id="amr:AM1_4375"/>
<sequence length="227" mass="25608">MAIQLNSVVPFGRSRNEYIKMFNLTAADLGRSILGAGDGPASFNAESTPLGSQIISVDPIYELSGAAIQQRFETVLDDIINQVKATPQDWVWSYHSSPEDLRHNRIQAMQNFLQDYELGKQQKRYQTAALPTLPFPNQTFELALCSHFLFLYSQQYDVAFHLAAIRELLRISAEVRIFPLLTLMLKPSPYIQPVIQACQDWGYVASIETVGYELQKGGNQMLVIHTP</sequence>
<dbReference type="AlphaFoldDB" id="B0CEV7"/>
<dbReference type="RefSeq" id="WP_012164679.1">
    <property type="nucleotide sequence ID" value="NC_009925.1"/>
</dbReference>
<name>B0CEV7_ACAM1</name>
<dbReference type="GO" id="GO:0032259">
    <property type="term" value="P:methylation"/>
    <property type="evidence" value="ECO:0007669"/>
    <property type="project" value="UniProtKB-KW"/>
</dbReference>
<dbReference type="EMBL" id="CP000828">
    <property type="protein sequence ID" value="ABW29354.1"/>
    <property type="molecule type" value="Genomic_DNA"/>
</dbReference>
<gene>
    <name evidence="1" type="ordered locus">AM1_4375</name>
</gene>
<keyword evidence="2" id="KW-1185">Reference proteome</keyword>
<keyword evidence="1" id="KW-0808">Transferase</keyword>
<dbReference type="GO" id="GO:0008168">
    <property type="term" value="F:methyltransferase activity"/>
    <property type="evidence" value="ECO:0007669"/>
    <property type="project" value="UniProtKB-KW"/>
</dbReference>
<accession>B0CEV7</accession>